<proteinExistence type="inferred from homology"/>
<dbReference type="InterPro" id="IPR008901">
    <property type="entry name" value="ACER"/>
</dbReference>
<keyword evidence="7" id="KW-0106">Calcium</keyword>
<evidence type="ECO:0000313" key="10">
    <source>
        <dbReference type="EMBL" id="GMI42010.1"/>
    </source>
</evidence>
<feature type="binding site" evidence="8">
    <location>
        <position position="216"/>
    </location>
    <ligand>
        <name>Zn(2+)</name>
        <dbReference type="ChEBI" id="CHEBI:29105"/>
        <note>catalytic</note>
    </ligand>
</feature>
<dbReference type="EMBL" id="BRYA01000164">
    <property type="protein sequence ID" value="GMI42010.1"/>
    <property type="molecule type" value="Genomic_DNA"/>
</dbReference>
<reference evidence="11" key="1">
    <citation type="journal article" date="2023" name="Commun. Biol.">
        <title>Genome analysis of Parmales, the sister group of diatoms, reveals the evolutionary specialization of diatoms from phago-mixotrophs to photoautotrophs.</title>
        <authorList>
            <person name="Ban H."/>
            <person name="Sato S."/>
            <person name="Yoshikawa S."/>
            <person name="Yamada K."/>
            <person name="Nakamura Y."/>
            <person name="Ichinomiya M."/>
            <person name="Sato N."/>
            <person name="Blanc-Mathieu R."/>
            <person name="Endo H."/>
            <person name="Kuwata A."/>
            <person name="Ogata H."/>
        </authorList>
    </citation>
    <scope>NUCLEOTIDE SEQUENCE [LARGE SCALE GENOMIC DNA]</scope>
</reference>
<dbReference type="PANTHER" id="PTHR46187">
    <property type="entry name" value="ALKALINE CERAMIDASE 3"/>
    <property type="match status" value="1"/>
</dbReference>
<evidence type="ECO:0000256" key="8">
    <source>
        <dbReference type="PIRSR" id="PIRSR608901-2"/>
    </source>
</evidence>
<feature type="binding site" evidence="7">
    <location>
        <position position="24"/>
    </location>
    <ligand>
        <name>Ca(2+)</name>
        <dbReference type="ChEBI" id="CHEBI:29108"/>
    </ligand>
</feature>
<dbReference type="GO" id="GO:0046514">
    <property type="term" value="P:ceramide catabolic process"/>
    <property type="evidence" value="ECO:0007669"/>
    <property type="project" value="TreeGrafter"/>
</dbReference>
<keyword evidence="5 9" id="KW-1133">Transmembrane helix</keyword>
<evidence type="ECO:0008006" key="12">
    <source>
        <dbReference type="Google" id="ProtNLM"/>
    </source>
</evidence>
<feature type="binding site" evidence="7">
    <location>
        <position position="22"/>
    </location>
    <ligand>
        <name>Ca(2+)</name>
        <dbReference type="ChEBI" id="CHEBI:29108"/>
    </ligand>
</feature>
<dbReference type="Pfam" id="PF05875">
    <property type="entry name" value="Ceramidase"/>
    <property type="match status" value="1"/>
</dbReference>
<feature type="binding site" evidence="8">
    <location>
        <position position="87"/>
    </location>
    <ligand>
        <name>Zn(2+)</name>
        <dbReference type="ChEBI" id="CHEBI:29105"/>
        <note>catalytic</note>
    </ligand>
</feature>
<feature type="binding site" evidence="7">
    <location>
        <position position="19"/>
    </location>
    <ligand>
        <name>Ca(2+)</name>
        <dbReference type="ChEBI" id="CHEBI:29108"/>
    </ligand>
</feature>
<keyword evidence="4" id="KW-0378">Hydrolase</keyword>
<feature type="binding site" evidence="8">
    <location>
        <position position="221"/>
    </location>
    <ligand>
        <name>Zn(2+)</name>
        <dbReference type="ChEBI" id="CHEBI:29105"/>
        <note>catalytic</note>
    </ligand>
</feature>
<comment type="similarity">
    <text evidence="2">Belongs to the alkaline ceramidase family.</text>
</comment>
<protein>
    <recommendedName>
        <fullName evidence="12">Ceramidase</fullName>
    </recommendedName>
</protein>
<dbReference type="GO" id="GO:0016811">
    <property type="term" value="F:hydrolase activity, acting on carbon-nitrogen (but not peptide) bonds, in linear amides"/>
    <property type="evidence" value="ECO:0007669"/>
    <property type="project" value="InterPro"/>
</dbReference>
<evidence type="ECO:0000256" key="3">
    <source>
        <dbReference type="ARBA" id="ARBA00022692"/>
    </source>
</evidence>
<dbReference type="Proteomes" id="UP001165065">
    <property type="component" value="Unassembled WGS sequence"/>
</dbReference>
<feature type="binding site" evidence="7">
    <location>
        <position position="20"/>
    </location>
    <ligand>
        <name>Ca(2+)</name>
        <dbReference type="ChEBI" id="CHEBI:29108"/>
    </ligand>
</feature>
<keyword evidence="6 9" id="KW-0472">Membrane</keyword>
<evidence type="ECO:0000256" key="6">
    <source>
        <dbReference type="ARBA" id="ARBA00023136"/>
    </source>
</evidence>
<comment type="subcellular location">
    <subcellularLocation>
        <location evidence="1">Membrane</location>
        <topology evidence="1">Multi-pass membrane protein</topology>
    </subcellularLocation>
</comment>
<evidence type="ECO:0000256" key="9">
    <source>
        <dbReference type="SAM" id="Phobius"/>
    </source>
</evidence>
<dbReference type="PANTHER" id="PTHR46187:SF3">
    <property type="entry name" value="ALKALINE CERAMIDASE 3"/>
    <property type="match status" value="1"/>
</dbReference>
<evidence type="ECO:0000256" key="7">
    <source>
        <dbReference type="PIRSR" id="PIRSR608901-1"/>
    </source>
</evidence>
<dbReference type="OrthoDB" id="187171at2759"/>
<name>A0A9W7L9B9_9STRA</name>
<evidence type="ECO:0000256" key="1">
    <source>
        <dbReference type="ARBA" id="ARBA00004141"/>
    </source>
</evidence>
<accession>A0A9W7L9B9</accession>
<evidence type="ECO:0000313" key="11">
    <source>
        <dbReference type="Proteomes" id="UP001165065"/>
    </source>
</evidence>
<keyword evidence="8" id="KW-0862">Zinc</keyword>
<dbReference type="GO" id="GO:0046513">
    <property type="term" value="P:ceramide biosynthetic process"/>
    <property type="evidence" value="ECO:0007669"/>
    <property type="project" value="TreeGrafter"/>
</dbReference>
<feature type="transmembrane region" description="Helical" evidence="9">
    <location>
        <begin position="39"/>
        <end position="57"/>
    </location>
</feature>
<keyword evidence="11" id="KW-1185">Reference proteome</keyword>
<evidence type="ECO:0000256" key="4">
    <source>
        <dbReference type="ARBA" id="ARBA00022801"/>
    </source>
</evidence>
<organism evidence="10 11">
    <name type="scientific">Triparma columacea</name>
    <dbReference type="NCBI Taxonomy" id="722753"/>
    <lineage>
        <taxon>Eukaryota</taxon>
        <taxon>Sar</taxon>
        <taxon>Stramenopiles</taxon>
        <taxon>Ochrophyta</taxon>
        <taxon>Bolidophyceae</taxon>
        <taxon>Parmales</taxon>
        <taxon>Triparmaceae</taxon>
        <taxon>Triparma</taxon>
    </lineage>
</organism>
<evidence type="ECO:0000256" key="2">
    <source>
        <dbReference type="ARBA" id="ARBA00009780"/>
    </source>
</evidence>
<dbReference type="AlphaFoldDB" id="A0A9W7L9B9"/>
<evidence type="ECO:0000256" key="5">
    <source>
        <dbReference type="ARBA" id="ARBA00022989"/>
    </source>
</evidence>
<keyword evidence="3 9" id="KW-0812">Transmembrane</keyword>
<comment type="cofactor">
    <cofactor evidence="8">
        <name>Zn(2+)</name>
        <dbReference type="ChEBI" id="CHEBI:29105"/>
    </cofactor>
</comment>
<comment type="caution">
    <text evidence="10">The sequence shown here is derived from an EMBL/GenBank/DDBJ whole genome shotgun (WGS) entry which is preliminary data.</text>
</comment>
<sequence length="256" mass="28673">MVAIELPAPEVLWGPAPIDWCEPNRPSVNPFGVEELHNTWSNLMYVIVGILMFREYVYSMPAHKRDPIYFSFCINTIMTGITSGWFHATLIFIAQKSDEFFENAAVVSLMYFHVMPRNPSRPASGRYFIFSAHLTALALGVILIPELFCEVHLITVVLVCFGKALGSIKSTVDDETLKVKIISIFNKSFVAAGLSFALWIIDFVFCSPLVAKFYLHAFFWHFGTAFALFWGGKGSLELGIAMQAKDKATEGSYKSS</sequence>
<gene>
    <name evidence="10" type="ORF">TrCOL_g3274</name>
</gene>
<feature type="transmembrane region" description="Helical" evidence="9">
    <location>
        <begin position="213"/>
        <end position="232"/>
    </location>
</feature>
<dbReference type="GO" id="GO:0046872">
    <property type="term" value="F:metal ion binding"/>
    <property type="evidence" value="ECO:0007669"/>
    <property type="project" value="UniProtKB-KW"/>
</dbReference>
<feature type="transmembrane region" description="Helical" evidence="9">
    <location>
        <begin position="184"/>
        <end position="201"/>
    </location>
</feature>
<keyword evidence="7" id="KW-0479">Metal-binding</keyword>
<feature type="binding site" evidence="7">
    <location>
        <position position="35"/>
    </location>
    <ligand>
        <name>Ca(2+)</name>
        <dbReference type="ChEBI" id="CHEBI:29108"/>
    </ligand>
</feature>
<feature type="transmembrane region" description="Helical" evidence="9">
    <location>
        <begin position="69"/>
        <end position="94"/>
    </location>
</feature>
<dbReference type="GO" id="GO:0005789">
    <property type="term" value="C:endoplasmic reticulum membrane"/>
    <property type="evidence" value="ECO:0007669"/>
    <property type="project" value="TreeGrafter"/>
</dbReference>